<dbReference type="STRING" id="1826909.A5893_06070"/>
<dbReference type="InterPro" id="IPR019847">
    <property type="entry name" value="Gliding_motility_assoc_GldN"/>
</dbReference>
<keyword evidence="1" id="KW-0732">Signal</keyword>
<accession>A0A179DHK9</accession>
<reference evidence="2 3" key="1">
    <citation type="submission" date="2016-04" db="EMBL/GenBank/DDBJ databases">
        <authorList>
            <person name="Evans L.H."/>
            <person name="Alamgir A."/>
            <person name="Owens N."/>
            <person name="Weber N.D."/>
            <person name="Virtaneva K."/>
            <person name="Barbian K."/>
            <person name="Babar A."/>
            <person name="Rosenke K."/>
        </authorList>
    </citation>
    <scope>NUCLEOTIDE SEQUENCE [LARGE SCALE GENOMIC DNA]</scope>
    <source>
        <strain evidence="2 3">CCM 8644</strain>
    </source>
</reference>
<name>A0A179DHK9_9SPHI</name>
<evidence type="ECO:0000256" key="1">
    <source>
        <dbReference type="SAM" id="SignalP"/>
    </source>
</evidence>
<evidence type="ECO:0008006" key="4">
    <source>
        <dbReference type="Google" id="ProtNLM"/>
    </source>
</evidence>
<proteinExistence type="predicted"/>
<evidence type="ECO:0000313" key="3">
    <source>
        <dbReference type="Proteomes" id="UP000078459"/>
    </source>
</evidence>
<dbReference type="NCBIfam" id="TIGR03523">
    <property type="entry name" value="GldN"/>
    <property type="match status" value="1"/>
</dbReference>
<sequence>MKKIQIFLLLMFVTGFVFAQNPTVTPAPAATTDTIKRKVKPIYSIFQQSEENKLSKEKEMGKEEKNCAPDLPRVKSDDVIFAKRIIRDVYFADPANRYLVPADAGKNFIDVLMKGVEGNKIEAYQQWDKNIGQLLEPIPQEAGALKGILDSKVGSFGPRQYGDSKVTSKLALRIIEDWYFDTNRSEFKSFIIAMSIVYPGNNILVSLSPENKNLADPQIKLGEVGADMTPLFYLNYPTIRDYLCKFTVYHPNEKIRYTFDDVFQLRYFSSIIVEESNPQGNSLATDPDLKSGLDKLLEADRIKKSLIQYEQDMWDH</sequence>
<dbReference type="RefSeq" id="WP_068821747.1">
    <property type="nucleotide sequence ID" value="NZ_LWHJ01000022.1"/>
</dbReference>
<protein>
    <recommendedName>
        <fullName evidence="4">Gliding motility protein GldN</fullName>
    </recommendedName>
</protein>
<dbReference type="OrthoDB" id="1141916at2"/>
<dbReference type="EMBL" id="LWHJ01000022">
    <property type="protein sequence ID" value="OAQ40511.1"/>
    <property type="molecule type" value="Genomic_DNA"/>
</dbReference>
<dbReference type="Proteomes" id="UP000078459">
    <property type="component" value="Unassembled WGS sequence"/>
</dbReference>
<dbReference type="Pfam" id="PF19841">
    <property type="entry name" value="GldN"/>
    <property type="match status" value="1"/>
</dbReference>
<keyword evidence="3" id="KW-1185">Reference proteome</keyword>
<comment type="caution">
    <text evidence="2">The sequence shown here is derived from an EMBL/GenBank/DDBJ whole genome shotgun (WGS) entry which is preliminary data.</text>
</comment>
<feature type="signal peptide" evidence="1">
    <location>
        <begin position="1"/>
        <end position="19"/>
    </location>
</feature>
<gene>
    <name evidence="2" type="ORF">A5893_06070</name>
</gene>
<feature type="chain" id="PRO_5008100587" description="Gliding motility protein GldN" evidence="1">
    <location>
        <begin position="20"/>
        <end position="316"/>
    </location>
</feature>
<evidence type="ECO:0000313" key="2">
    <source>
        <dbReference type="EMBL" id="OAQ40511.1"/>
    </source>
</evidence>
<dbReference type="AlphaFoldDB" id="A0A179DHK9"/>
<organism evidence="2 3">
    <name type="scientific">Pedobacter psychrophilus</name>
    <dbReference type="NCBI Taxonomy" id="1826909"/>
    <lineage>
        <taxon>Bacteria</taxon>
        <taxon>Pseudomonadati</taxon>
        <taxon>Bacteroidota</taxon>
        <taxon>Sphingobacteriia</taxon>
        <taxon>Sphingobacteriales</taxon>
        <taxon>Sphingobacteriaceae</taxon>
        <taxon>Pedobacter</taxon>
    </lineage>
</organism>
<reference evidence="2 3" key="2">
    <citation type="submission" date="2016-06" db="EMBL/GenBank/DDBJ databases">
        <title>Pedobacter psychrophilus sp. nov., isolated from Antarctic fragmentary rock.</title>
        <authorList>
            <person name="Svec P."/>
        </authorList>
    </citation>
    <scope>NUCLEOTIDE SEQUENCE [LARGE SCALE GENOMIC DNA]</scope>
    <source>
        <strain evidence="2 3">CCM 8644</strain>
    </source>
</reference>